<organism evidence="1 2">
    <name type="scientific">Cristinia sonorae</name>
    <dbReference type="NCBI Taxonomy" id="1940300"/>
    <lineage>
        <taxon>Eukaryota</taxon>
        <taxon>Fungi</taxon>
        <taxon>Dikarya</taxon>
        <taxon>Basidiomycota</taxon>
        <taxon>Agaricomycotina</taxon>
        <taxon>Agaricomycetes</taxon>
        <taxon>Agaricomycetidae</taxon>
        <taxon>Agaricales</taxon>
        <taxon>Pleurotineae</taxon>
        <taxon>Stephanosporaceae</taxon>
        <taxon>Cristinia</taxon>
    </lineage>
</organism>
<evidence type="ECO:0000313" key="2">
    <source>
        <dbReference type="Proteomes" id="UP000813824"/>
    </source>
</evidence>
<gene>
    <name evidence="1" type="ORF">BXZ70DRAFT_1008432</name>
</gene>
<proteinExistence type="predicted"/>
<dbReference type="Proteomes" id="UP000813824">
    <property type="component" value="Unassembled WGS sequence"/>
</dbReference>
<accession>A0A8K0UP73</accession>
<protein>
    <submittedName>
        <fullName evidence="1">Uncharacterized protein</fullName>
    </submittedName>
</protein>
<sequence>MHSPIVTRKVRLVRCYDTVQAVLALNTDNFPYPPRYSSSSGPEIPHLASLSQPIYLGDRFFYFALAHPDAFLHDNGQFAHLFRFRFDDLPILSVVEHRRRHYQLDKTLRNKWVEFEDLLLATVAQLEPLWLKGLSRGDISTIQPKWYGYRDNFPDERSARLAASNSRKAVMLLMGYVSFLVLWMERHVPGWKSEISSPLGPQWVDWLYPLPR</sequence>
<name>A0A8K0UP73_9AGAR</name>
<dbReference type="EMBL" id="JAEVFJ010000016">
    <property type="protein sequence ID" value="KAH8100433.1"/>
    <property type="molecule type" value="Genomic_DNA"/>
</dbReference>
<comment type="caution">
    <text evidence="1">The sequence shown here is derived from an EMBL/GenBank/DDBJ whole genome shotgun (WGS) entry which is preliminary data.</text>
</comment>
<keyword evidence="2" id="KW-1185">Reference proteome</keyword>
<dbReference type="AlphaFoldDB" id="A0A8K0UP73"/>
<reference evidence="1" key="1">
    <citation type="journal article" date="2021" name="New Phytol.">
        <title>Evolutionary innovations through gain and loss of genes in the ectomycorrhizal Boletales.</title>
        <authorList>
            <person name="Wu G."/>
            <person name="Miyauchi S."/>
            <person name="Morin E."/>
            <person name="Kuo A."/>
            <person name="Drula E."/>
            <person name="Varga T."/>
            <person name="Kohler A."/>
            <person name="Feng B."/>
            <person name="Cao Y."/>
            <person name="Lipzen A."/>
            <person name="Daum C."/>
            <person name="Hundley H."/>
            <person name="Pangilinan J."/>
            <person name="Johnson J."/>
            <person name="Barry K."/>
            <person name="LaButti K."/>
            <person name="Ng V."/>
            <person name="Ahrendt S."/>
            <person name="Min B."/>
            <person name="Choi I.G."/>
            <person name="Park H."/>
            <person name="Plett J.M."/>
            <person name="Magnuson J."/>
            <person name="Spatafora J.W."/>
            <person name="Nagy L.G."/>
            <person name="Henrissat B."/>
            <person name="Grigoriev I.V."/>
            <person name="Yang Z.L."/>
            <person name="Xu J."/>
            <person name="Martin F.M."/>
        </authorList>
    </citation>
    <scope>NUCLEOTIDE SEQUENCE</scope>
    <source>
        <strain evidence="1">KKN 215</strain>
    </source>
</reference>
<evidence type="ECO:0000313" key="1">
    <source>
        <dbReference type="EMBL" id="KAH8100433.1"/>
    </source>
</evidence>